<feature type="compositionally biased region" description="Polar residues" evidence="1">
    <location>
        <begin position="1"/>
        <end position="23"/>
    </location>
</feature>
<evidence type="ECO:0000313" key="3">
    <source>
        <dbReference type="Proteomes" id="UP001500889"/>
    </source>
</evidence>
<name>A0AAU9F7X4_DROMD</name>
<feature type="compositionally biased region" description="Basic residues" evidence="1">
    <location>
        <begin position="73"/>
        <end position="83"/>
    </location>
</feature>
<keyword evidence="3" id="KW-1185">Reference proteome</keyword>
<dbReference type="EMBL" id="AP029263">
    <property type="protein sequence ID" value="BFF91107.1"/>
    <property type="molecule type" value="Genomic_DNA"/>
</dbReference>
<evidence type="ECO:0000256" key="1">
    <source>
        <dbReference type="SAM" id="MobiDB-lite"/>
    </source>
</evidence>
<dbReference type="Proteomes" id="UP001500889">
    <property type="component" value="Chromosome O"/>
</dbReference>
<proteinExistence type="predicted"/>
<sequence>MGSRITLATSVSTDVEQSATSARASREPKRRAVSAPLVSVHNDYRSRSPSQAVKRRRVSMARHNDNESCRGVSKTRARSRSHSRAVTESLNQNVELIVQTILDLNNSLPVWGR</sequence>
<evidence type="ECO:0000313" key="2">
    <source>
        <dbReference type="EMBL" id="BFF91107.1"/>
    </source>
</evidence>
<protein>
    <submittedName>
        <fullName evidence="2">Uncharacterized protein</fullName>
    </submittedName>
</protein>
<gene>
    <name evidence="2" type="ORF">DMAD_09465</name>
</gene>
<dbReference type="AlphaFoldDB" id="A0AAU9F7X4"/>
<reference evidence="2 3" key="1">
    <citation type="submission" date="2024-02" db="EMBL/GenBank/DDBJ databases">
        <title>A chromosome-level genome assembly of Drosophila madeirensis, a fruit fly species endemic to Madeira island.</title>
        <authorList>
            <person name="Tomihara K."/>
            <person name="Llopart A."/>
            <person name="Yamamoto D."/>
        </authorList>
    </citation>
    <scope>NUCLEOTIDE SEQUENCE [LARGE SCALE GENOMIC DNA]</scope>
    <source>
        <strain evidence="2 3">RF1</strain>
    </source>
</reference>
<feature type="region of interest" description="Disordered" evidence="1">
    <location>
        <begin position="1"/>
        <end position="86"/>
    </location>
</feature>
<accession>A0AAU9F7X4</accession>
<organism evidence="2 3">
    <name type="scientific">Drosophila madeirensis</name>
    <name type="common">Fruit fly</name>
    <dbReference type="NCBI Taxonomy" id="30013"/>
    <lineage>
        <taxon>Eukaryota</taxon>
        <taxon>Metazoa</taxon>
        <taxon>Ecdysozoa</taxon>
        <taxon>Arthropoda</taxon>
        <taxon>Hexapoda</taxon>
        <taxon>Insecta</taxon>
        <taxon>Pterygota</taxon>
        <taxon>Neoptera</taxon>
        <taxon>Endopterygota</taxon>
        <taxon>Diptera</taxon>
        <taxon>Brachycera</taxon>
        <taxon>Muscomorpha</taxon>
        <taxon>Ephydroidea</taxon>
        <taxon>Drosophilidae</taxon>
        <taxon>Drosophila</taxon>
        <taxon>Sophophora</taxon>
    </lineage>
</organism>